<comment type="caution">
    <text evidence="2">The sequence shown here is derived from an EMBL/GenBank/DDBJ whole genome shotgun (WGS) entry which is preliminary data.</text>
</comment>
<proteinExistence type="predicted"/>
<feature type="region of interest" description="Disordered" evidence="1">
    <location>
        <begin position="12"/>
        <end position="39"/>
    </location>
</feature>
<dbReference type="Proteomes" id="UP000242188">
    <property type="component" value="Unassembled WGS sequence"/>
</dbReference>
<keyword evidence="3" id="KW-1185">Reference proteome</keyword>
<dbReference type="PANTHER" id="PTHR37153:SF1">
    <property type="entry name" value="HYPOTHETICAL LOC292874"/>
    <property type="match status" value="1"/>
</dbReference>
<organism evidence="2 3">
    <name type="scientific">Mizuhopecten yessoensis</name>
    <name type="common">Japanese scallop</name>
    <name type="synonym">Patinopecten yessoensis</name>
    <dbReference type="NCBI Taxonomy" id="6573"/>
    <lineage>
        <taxon>Eukaryota</taxon>
        <taxon>Metazoa</taxon>
        <taxon>Spiralia</taxon>
        <taxon>Lophotrochozoa</taxon>
        <taxon>Mollusca</taxon>
        <taxon>Bivalvia</taxon>
        <taxon>Autobranchia</taxon>
        <taxon>Pteriomorphia</taxon>
        <taxon>Pectinida</taxon>
        <taxon>Pectinoidea</taxon>
        <taxon>Pectinidae</taxon>
        <taxon>Mizuhopecten</taxon>
    </lineage>
</organism>
<gene>
    <name evidence="2" type="ORF">KP79_PYT06873</name>
</gene>
<dbReference type="OrthoDB" id="6076093at2759"/>
<protein>
    <submittedName>
        <fullName evidence="2">Uncharacterized protein</fullName>
    </submittedName>
</protein>
<reference evidence="2 3" key="1">
    <citation type="journal article" date="2017" name="Nat. Ecol. Evol.">
        <title>Scallop genome provides insights into evolution of bilaterian karyotype and development.</title>
        <authorList>
            <person name="Wang S."/>
            <person name="Zhang J."/>
            <person name="Jiao W."/>
            <person name="Li J."/>
            <person name="Xun X."/>
            <person name="Sun Y."/>
            <person name="Guo X."/>
            <person name="Huan P."/>
            <person name="Dong B."/>
            <person name="Zhang L."/>
            <person name="Hu X."/>
            <person name="Sun X."/>
            <person name="Wang J."/>
            <person name="Zhao C."/>
            <person name="Wang Y."/>
            <person name="Wang D."/>
            <person name="Huang X."/>
            <person name="Wang R."/>
            <person name="Lv J."/>
            <person name="Li Y."/>
            <person name="Zhang Z."/>
            <person name="Liu B."/>
            <person name="Lu W."/>
            <person name="Hui Y."/>
            <person name="Liang J."/>
            <person name="Zhou Z."/>
            <person name="Hou R."/>
            <person name="Li X."/>
            <person name="Liu Y."/>
            <person name="Li H."/>
            <person name="Ning X."/>
            <person name="Lin Y."/>
            <person name="Zhao L."/>
            <person name="Xing Q."/>
            <person name="Dou J."/>
            <person name="Li Y."/>
            <person name="Mao J."/>
            <person name="Guo H."/>
            <person name="Dou H."/>
            <person name="Li T."/>
            <person name="Mu C."/>
            <person name="Jiang W."/>
            <person name="Fu Q."/>
            <person name="Fu X."/>
            <person name="Miao Y."/>
            <person name="Liu J."/>
            <person name="Yu Q."/>
            <person name="Li R."/>
            <person name="Liao H."/>
            <person name="Li X."/>
            <person name="Kong Y."/>
            <person name="Jiang Z."/>
            <person name="Chourrout D."/>
            <person name="Li R."/>
            <person name="Bao Z."/>
        </authorList>
    </citation>
    <scope>NUCLEOTIDE SEQUENCE [LARGE SCALE GENOMIC DNA]</scope>
    <source>
        <strain evidence="2 3">PY_sf001</strain>
    </source>
</reference>
<feature type="region of interest" description="Disordered" evidence="1">
    <location>
        <begin position="241"/>
        <end position="263"/>
    </location>
</feature>
<evidence type="ECO:0000256" key="1">
    <source>
        <dbReference type="SAM" id="MobiDB-lite"/>
    </source>
</evidence>
<dbReference type="PANTHER" id="PTHR37153">
    <property type="entry name" value="CHROMOSOME 19 C19ORF81 HOMOLOG"/>
    <property type="match status" value="1"/>
</dbReference>
<evidence type="ECO:0000313" key="2">
    <source>
        <dbReference type="EMBL" id="OWF52470.1"/>
    </source>
</evidence>
<name>A0A210QUP0_MIZYE</name>
<evidence type="ECO:0000313" key="3">
    <source>
        <dbReference type="Proteomes" id="UP000242188"/>
    </source>
</evidence>
<dbReference type="InterPro" id="IPR031746">
    <property type="entry name" value="DUF4732"/>
</dbReference>
<dbReference type="AlphaFoldDB" id="A0A210QUP0"/>
<sequence>MGPSLFRVESGMGNAAGLGGEGGHGGGSWGYERTEGGLMQPQMPTSSQALILLTTDGRTPAQQVIHRTFPLCSVPYPLTSHDINAKCVQLDDQSDDVMGDMSVSRQTRIKFGDVLSSLPDLLTIKGYQGALAYDAHSKVMKWKIDTEVPSSRMEAFITYRGDPAFKPDYFRDEKVRLPSIYDNEDEVDGDNKLDGTQTCRYTRNVWRPPSEQIDKMPVSFPSLIKTAIDQETYERLCNLGFRPEGNGKSNPTMKNGVQSKPNGKHETLQAWASPEDYQENDFRLEDLNLRPNGKNAYHLKMSQLRRDGGTLPFPDTMQPVTLPGHARSVTFSDQAHDGVAVGKTVYIPSQEASETCMQSTEVSGTYNGHGSSSMKDYMSERNKFFSKYGKYTTDVVAEESDDVIIESSNDRRLPAIETGYKKEQSSTSDISTITPEPEVQPFKSKRLSLMDNVKSMANYNKWKKQKLTRLRLRKEVPVPQPLSVCFSFRDNAKSHSQVKDIVEKQIGSSITRLQFDPISVHALDNHAKSRWVVTLADKETRDYLLSNGLFVDGEKTEVRNLDELMREEVEAYKLYEMVQKGQISMPTVSIRRVKVRQCARIT</sequence>
<feature type="compositionally biased region" description="Gly residues" evidence="1">
    <location>
        <begin position="14"/>
        <end position="29"/>
    </location>
</feature>
<feature type="compositionally biased region" description="Polar residues" evidence="1">
    <location>
        <begin position="247"/>
        <end position="261"/>
    </location>
</feature>
<accession>A0A210QUP0</accession>
<dbReference type="EMBL" id="NEDP02001786">
    <property type="protein sequence ID" value="OWF52470.1"/>
    <property type="molecule type" value="Genomic_DNA"/>
</dbReference>